<dbReference type="Pfam" id="PF03102">
    <property type="entry name" value="NeuB"/>
    <property type="match status" value="1"/>
</dbReference>
<dbReference type="InterPro" id="IPR013974">
    <property type="entry name" value="SAF"/>
</dbReference>
<dbReference type="EMBL" id="BMES01000001">
    <property type="protein sequence ID" value="GGH15483.1"/>
    <property type="molecule type" value="Genomic_DNA"/>
</dbReference>
<dbReference type="PANTHER" id="PTHR42966:SF1">
    <property type="entry name" value="SIALIC ACID SYNTHASE"/>
    <property type="match status" value="1"/>
</dbReference>
<feature type="domain" description="AFP-like" evidence="1">
    <location>
        <begin position="275"/>
        <end position="333"/>
    </location>
</feature>
<dbReference type="Gene3D" id="3.20.20.70">
    <property type="entry name" value="Aldolase class I"/>
    <property type="match status" value="1"/>
</dbReference>
<evidence type="ECO:0000313" key="3">
    <source>
        <dbReference type="Proteomes" id="UP000603912"/>
    </source>
</evidence>
<dbReference type="InterPro" id="IPR057736">
    <property type="entry name" value="SAF_PseI/NeuA/NeuB"/>
</dbReference>
<sequence>MSDVFIIAEVGSVHDGSFGNAGKLIDLAADLGASCIKFQTHIAAAETTRNAPMPPYFKGEPRFEYFERTGFRLEQWSLLKAKADERGLEFLSSPFSVEAVELLERIGVSRYKIPSGEVTNIPMLEVVAQTGKPVLLSSGMSDWREMDRAVETILKRHDKLTPMQCTSAYPTANDRVGLNVLGEMQARWGMPVGYSDHTLDNHAIFAAVALGAVAVEKHLTFSRAMYGSDAPHSAEPPQFADLVKGVRAISEMLASRVEKNDLDPYRSMKQIFEKSVVARVDIAAGATITAEMVTVKKPGDGIPAARLGDVIGRRARGPIAADTLLRPDDMEPALPG</sequence>
<dbReference type="PROSITE" id="PS50844">
    <property type="entry name" value="AFP_LIKE"/>
    <property type="match status" value="1"/>
</dbReference>
<dbReference type="GO" id="GO:0016051">
    <property type="term" value="P:carbohydrate biosynthetic process"/>
    <property type="evidence" value="ECO:0007669"/>
    <property type="project" value="InterPro"/>
</dbReference>
<gene>
    <name evidence="2" type="primary">neuB</name>
    <name evidence="2" type="ORF">GCM10007036_15520</name>
</gene>
<dbReference type="InterPro" id="IPR036732">
    <property type="entry name" value="AFP_Neu5c_C_sf"/>
</dbReference>
<dbReference type="SMART" id="SM00858">
    <property type="entry name" value="SAF"/>
    <property type="match status" value="1"/>
</dbReference>
<dbReference type="Proteomes" id="UP000603912">
    <property type="component" value="Unassembled WGS sequence"/>
</dbReference>
<protein>
    <submittedName>
        <fullName evidence="2">N-acetylneuraminate synthase</fullName>
    </submittedName>
</protein>
<dbReference type="Gene3D" id="3.90.1210.10">
    <property type="entry name" value="Antifreeze-like/N-acetylneuraminic acid synthase C-terminal domain"/>
    <property type="match status" value="1"/>
</dbReference>
<keyword evidence="3" id="KW-1185">Reference proteome</keyword>
<dbReference type="SUPFAM" id="SSF51269">
    <property type="entry name" value="AFP III-like domain"/>
    <property type="match status" value="1"/>
</dbReference>
<accession>A0A917MJ57</accession>
<dbReference type="PANTHER" id="PTHR42966">
    <property type="entry name" value="N-ACETYLNEURAMINATE SYNTHASE"/>
    <property type="match status" value="1"/>
</dbReference>
<proteinExistence type="predicted"/>
<evidence type="ECO:0000259" key="1">
    <source>
        <dbReference type="PROSITE" id="PS50844"/>
    </source>
</evidence>
<dbReference type="SUPFAM" id="SSF51569">
    <property type="entry name" value="Aldolase"/>
    <property type="match status" value="1"/>
</dbReference>
<dbReference type="GO" id="GO:0047444">
    <property type="term" value="F:N-acylneuraminate-9-phosphate synthase activity"/>
    <property type="evidence" value="ECO:0007669"/>
    <property type="project" value="TreeGrafter"/>
</dbReference>
<dbReference type="InterPro" id="IPR013132">
    <property type="entry name" value="PseI/NeuA/B-like_N"/>
</dbReference>
<dbReference type="InterPro" id="IPR006190">
    <property type="entry name" value="SAF_AFP_Neu5Ac"/>
</dbReference>
<dbReference type="InterPro" id="IPR013785">
    <property type="entry name" value="Aldolase_TIM"/>
</dbReference>
<comment type="caution">
    <text evidence="2">The sequence shown here is derived from an EMBL/GenBank/DDBJ whole genome shotgun (WGS) entry which is preliminary data.</text>
</comment>
<dbReference type="InterPro" id="IPR051690">
    <property type="entry name" value="PseI-like"/>
</dbReference>
<dbReference type="RefSeq" id="WP_188517073.1">
    <property type="nucleotide sequence ID" value="NZ_BMES01000001.1"/>
</dbReference>
<dbReference type="CDD" id="cd11615">
    <property type="entry name" value="SAF_NeuB_like"/>
    <property type="match status" value="1"/>
</dbReference>
<reference evidence="2" key="1">
    <citation type="journal article" date="2014" name="Int. J. Syst. Evol. Microbiol.">
        <title>Complete genome sequence of Corynebacterium casei LMG S-19264T (=DSM 44701T), isolated from a smear-ripened cheese.</title>
        <authorList>
            <consortium name="US DOE Joint Genome Institute (JGI-PGF)"/>
            <person name="Walter F."/>
            <person name="Albersmeier A."/>
            <person name="Kalinowski J."/>
            <person name="Ruckert C."/>
        </authorList>
    </citation>
    <scope>NUCLEOTIDE SEQUENCE</scope>
    <source>
        <strain evidence="2">CGMCC 1.12214</strain>
    </source>
</reference>
<dbReference type="Pfam" id="PF08666">
    <property type="entry name" value="SAF"/>
    <property type="match status" value="1"/>
</dbReference>
<evidence type="ECO:0000313" key="2">
    <source>
        <dbReference type="EMBL" id="GGH15483.1"/>
    </source>
</evidence>
<name>A0A917MJ57_9HYPH</name>
<organism evidence="2 3">
    <name type="scientific">Alsobacter metallidurans</name>
    <dbReference type="NCBI Taxonomy" id="340221"/>
    <lineage>
        <taxon>Bacteria</taxon>
        <taxon>Pseudomonadati</taxon>
        <taxon>Pseudomonadota</taxon>
        <taxon>Alphaproteobacteria</taxon>
        <taxon>Hyphomicrobiales</taxon>
        <taxon>Alsobacteraceae</taxon>
        <taxon>Alsobacter</taxon>
    </lineage>
</organism>
<reference evidence="2" key="2">
    <citation type="submission" date="2020-09" db="EMBL/GenBank/DDBJ databases">
        <authorList>
            <person name="Sun Q."/>
            <person name="Zhou Y."/>
        </authorList>
    </citation>
    <scope>NUCLEOTIDE SEQUENCE</scope>
    <source>
        <strain evidence="2">CGMCC 1.12214</strain>
    </source>
</reference>
<dbReference type="AlphaFoldDB" id="A0A917MJ57"/>